<dbReference type="GO" id="GO:0005743">
    <property type="term" value="C:mitochondrial inner membrane"/>
    <property type="evidence" value="ECO:0007669"/>
    <property type="project" value="TreeGrafter"/>
</dbReference>
<comment type="caution">
    <text evidence="4">The sequence shown here is derived from an EMBL/GenBank/DDBJ whole genome shotgun (WGS) entry which is preliminary data.</text>
</comment>
<feature type="region of interest" description="Disordered" evidence="2">
    <location>
        <begin position="160"/>
        <end position="190"/>
    </location>
</feature>
<dbReference type="InterPro" id="IPR029058">
    <property type="entry name" value="AB_hydrolase_fold"/>
</dbReference>
<protein>
    <submittedName>
        <fullName evidence="4">Alpha/Beta hydrolase protein</fullName>
    </submittedName>
</protein>
<keyword evidence="5" id="KW-1185">Reference proteome</keyword>
<evidence type="ECO:0000259" key="3">
    <source>
        <dbReference type="Pfam" id="PF00561"/>
    </source>
</evidence>
<dbReference type="GO" id="GO:0035965">
    <property type="term" value="P:cardiolipin acyl-chain remodeling"/>
    <property type="evidence" value="ECO:0007669"/>
    <property type="project" value="TreeGrafter"/>
</dbReference>
<dbReference type="GO" id="GO:0006654">
    <property type="term" value="P:phosphatidic acid biosynthetic process"/>
    <property type="evidence" value="ECO:0007669"/>
    <property type="project" value="TreeGrafter"/>
</dbReference>
<evidence type="ECO:0000256" key="1">
    <source>
        <dbReference type="ARBA" id="ARBA00038097"/>
    </source>
</evidence>
<evidence type="ECO:0000256" key="2">
    <source>
        <dbReference type="SAM" id="MobiDB-lite"/>
    </source>
</evidence>
<sequence>MVTTAAASSLPTTRSSSPTPPTNRFSTPPPPPPAGAVPTDFRSSLAAWWNNTSYKEARIAEERLLRRMAHFQPPPPVEEGRGWFGRAATAAPTPHPEMHQEAPASAADVTSAHQRQGEEVSQPIPIEGTKLVATLRNVFISTPNPLAAPQHPADPIIVEHDSPAGSASSSQASLDKTCKDKVKSAGRRKAGKTEDYLNTLEISRPEDRGEKEAVVVLHGYAAALGFFFRNWDAISQHAASTSRRTFFLDWLGMGLSSRPAPALLSSPSGTPIPARVARAEHFFLSSLESWREAAGIERMILVGHSLGGYLASAYAVRYPHRVSGLILVSPAGIPHGKEYTRYETTAEAERQRALGGGVAGVEKGTGKKVDEDTIQGGSLDEAAAAADAELGGGDAAAAEAKGEAKEWNKNQTLLRKNMMKFFTWGWEKGISPFTFLRTMGPFGPMFAGRYSLRRFAAQSDEDVRDLHGYIYNTSVLKGSGEFCISHILAPGAYARVPIVDRIGGLKVPVTFLYGDNDWMDVQGGHDSAVELKKAGNDNCAVHVVKDAGHHVYLDNPEDTNRIIGEAIRAIPKTL</sequence>
<organism evidence="4 5">
    <name type="scientific">Dioszegia hungarica</name>
    <dbReference type="NCBI Taxonomy" id="4972"/>
    <lineage>
        <taxon>Eukaryota</taxon>
        <taxon>Fungi</taxon>
        <taxon>Dikarya</taxon>
        <taxon>Basidiomycota</taxon>
        <taxon>Agaricomycotina</taxon>
        <taxon>Tremellomycetes</taxon>
        <taxon>Tremellales</taxon>
        <taxon>Bulleribasidiaceae</taxon>
        <taxon>Dioszegia</taxon>
    </lineage>
</organism>
<proteinExistence type="inferred from homology"/>
<dbReference type="GO" id="GO:0042171">
    <property type="term" value="F:lysophosphatidic acid acyltransferase activity"/>
    <property type="evidence" value="ECO:0007669"/>
    <property type="project" value="TreeGrafter"/>
</dbReference>
<dbReference type="RefSeq" id="XP_052942688.1">
    <property type="nucleotide sequence ID" value="XM_053086150.1"/>
</dbReference>
<dbReference type="EMBL" id="JAKWFO010000013">
    <property type="protein sequence ID" value="KAI9632911.1"/>
    <property type="molecule type" value="Genomic_DNA"/>
</dbReference>
<dbReference type="Pfam" id="PF00561">
    <property type="entry name" value="Abhydrolase_1"/>
    <property type="match status" value="1"/>
</dbReference>
<feature type="compositionally biased region" description="Low complexity" evidence="2">
    <location>
        <begin position="163"/>
        <end position="173"/>
    </location>
</feature>
<dbReference type="PANTHER" id="PTHR42886">
    <property type="entry name" value="RE40534P-RELATED"/>
    <property type="match status" value="1"/>
</dbReference>
<dbReference type="GO" id="GO:0055088">
    <property type="term" value="P:lipid homeostasis"/>
    <property type="evidence" value="ECO:0007669"/>
    <property type="project" value="TreeGrafter"/>
</dbReference>
<comment type="similarity">
    <text evidence="1">Belongs to the peptidase S33 family. ABHD4/ABHD5 subfamily.</text>
</comment>
<dbReference type="Proteomes" id="UP001164286">
    <property type="component" value="Unassembled WGS sequence"/>
</dbReference>
<reference evidence="4" key="1">
    <citation type="journal article" date="2022" name="G3 (Bethesda)">
        <title>High quality genome of the basidiomycete yeast Dioszegia hungarica PDD-24b-2 isolated from cloud water.</title>
        <authorList>
            <person name="Jarrige D."/>
            <person name="Haridas S."/>
            <person name="Bleykasten-Grosshans C."/>
            <person name="Joly M."/>
            <person name="Nadalig T."/>
            <person name="Sancelme M."/>
            <person name="Vuilleumier S."/>
            <person name="Grigoriev I.V."/>
            <person name="Amato P."/>
            <person name="Bringel F."/>
        </authorList>
    </citation>
    <scope>NUCLEOTIDE SEQUENCE</scope>
    <source>
        <strain evidence="4">PDD-24b-2</strain>
    </source>
</reference>
<feature type="region of interest" description="Disordered" evidence="2">
    <location>
        <begin position="1"/>
        <end position="39"/>
    </location>
</feature>
<feature type="domain" description="AB hydrolase-1" evidence="3">
    <location>
        <begin position="213"/>
        <end position="556"/>
    </location>
</feature>
<dbReference type="PANTHER" id="PTHR42886:SF29">
    <property type="entry name" value="PUMMELIG, ISOFORM A"/>
    <property type="match status" value="1"/>
</dbReference>
<dbReference type="InterPro" id="IPR000073">
    <property type="entry name" value="AB_hydrolase_1"/>
</dbReference>
<dbReference type="AlphaFoldDB" id="A0AA38LTS9"/>
<dbReference type="SUPFAM" id="SSF53474">
    <property type="entry name" value="alpha/beta-Hydrolases"/>
    <property type="match status" value="1"/>
</dbReference>
<evidence type="ECO:0000313" key="5">
    <source>
        <dbReference type="Proteomes" id="UP001164286"/>
    </source>
</evidence>
<accession>A0AA38LTS9</accession>
<dbReference type="GeneID" id="77725351"/>
<keyword evidence="4" id="KW-0378">Hydrolase</keyword>
<feature type="compositionally biased region" description="Low complexity" evidence="2">
    <location>
        <begin position="1"/>
        <end position="26"/>
    </location>
</feature>
<dbReference type="Gene3D" id="3.40.50.1820">
    <property type="entry name" value="alpha/beta hydrolase"/>
    <property type="match status" value="1"/>
</dbReference>
<evidence type="ECO:0000313" key="4">
    <source>
        <dbReference type="EMBL" id="KAI9632911.1"/>
    </source>
</evidence>
<name>A0AA38LTS9_9TREE</name>
<dbReference type="GO" id="GO:0004623">
    <property type="term" value="F:phospholipase A2 activity"/>
    <property type="evidence" value="ECO:0007669"/>
    <property type="project" value="TreeGrafter"/>
</dbReference>
<gene>
    <name evidence="4" type="ORF">MKK02DRAFT_19782</name>
</gene>